<sequence length="273" mass="30117">MASAFPSGVISKTPSWKGFDALKFLVIFGDSYSDVGYNYLDSSLPSDDEPLGIEFPGSTYTEPDEPNWVGHLITNYPPTNQLLVYDYAQGGARVAQVKNQIQVMFKLQISQKPAWAPWTAENALFITWVGINDAAWSSENEGTLKVLFEAQETLYNSGARNFLFVNIPAIDRAPAKGYEQNYFNWNTELKKAAALFAAAHPDITVMIYSAWDTFNALFDNPVAHGFSPEDVGKAGTSAWVDFLHPTSMVHDFVARDVSAFLSTQAPFDAVGES</sequence>
<evidence type="ECO:0000313" key="2">
    <source>
        <dbReference type="Proteomes" id="UP001218218"/>
    </source>
</evidence>
<protein>
    <recommendedName>
        <fullName evidence="3">Carbohydrate esterase family 16 protein</fullName>
    </recommendedName>
</protein>
<dbReference type="AlphaFoldDB" id="A0AAD7ANQ8"/>
<accession>A0AAD7ANQ8</accession>
<reference evidence="1" key="1">
    <citation type="submission" date="2023-03" db="EMBL/GenBank/DDBJ databases">
        <title>Massive genome expansion in bonnet fungi (Mycena s.s.) driven by repeated elements and novel gene families across ecological guilds.</title>
        <authorList>
            <consortium name="Lawrence Berkeley National Laboratory"/>
            <person name="Harder C.B."/>
            <person name="Miyauchi S."/>
            <person name="Viragh M."/>
            <person name="Kuo A."/>
            <person name="Thoen E."/>
            <person name="Andreopoulos B."/>
            <person name="Lu D."/>
            <person name="Skrede I."/>
            <person name="Drula E."/>
            <person name="Henrissat B."/>
            <person name="Morin E."/>
            <person name="Kohler A."/>
            <person name="Barry K."/>
            <person name="LaButti K."/>
            <person name="Morin E."/>
            <person name="Salamov A."/>
            <person name="Lipzen A."/>
            <person name="Mereny Z."/>
            <person name="Hegedus B."/>
            <person name="Baldrian P."/>
            <person name="Stursova M."/>
            <person name="Weitz H."/>
            <person name="Taylor A."/>
            <person name="Grigoriev I.V."/>
            <person name="Nagy L.G."/>
            <person name="Martin F."/>
            <person name="Kauserud H."/>
        </authorList>
    </citation>
    <scope>NUCLEOTIDE SEQUENCE</scope>
    <source>
        <strain evidence="1">CBHHK002</strain>
    </source>
</reference>
<dbReference type="InterPro" id="IPR001087">
    <property type="entry name" value="GDSL"/>
</dbReference>
<dbReference type="SUPFAM" id="SSF52266">
    <property type="entry name" value="SGNH hydrolase"/>
    <property type="match status" value="1"/>
</dbReference>
<dbReference type="InterPro" id="IPR036514">
    <property type="entry name" value="SGNH_hydro_sf"/>
</dbReference>
<dbReference type="Gene3D" id="3.40.50.1110">
    <property type="entry name" value="SGNH hydrolase"/>
    <property type="match status" value="1"/>
</dbReference>
<dbReference type="Proteomes" id="UP001218218">
    <property type="component" value="Unassembled WGS sequence"/>
</dbReference>
<evidence type="ECO:0000313" key="1">
    <source>
        <dbReference type="EMBL" id="KAJ7364080.1"/>
    </source>
</evidence>
<proteinExistence type="predicted"/>
<comment type="caution">
    <text evidence="1">The sequence shown here is derived from an EMBL/GenBank/DDBJ whole genome shotgun (WGS) entry which is preliminary data.</text>
</comment>
<organism evidence="1 2">
    <name type="scientific">Mycena albidolilacea</name>
    <dbReference type="NCBI Taxonomy" id="1033008"/>
    <lineage>
        <taxon>Eukaryota</taxon>
        <taxon>Fungi</taxon>
        <taxon>Dikarya</taxon>
        <taxon>Basidiomycota</taxon>
        <taxon>Agaricomycotina</taxon>
        <taxon>Agaricomycetes</taxon>
        <taxon>Agaricomycetidae</taxon>
        <taxon>Agaricales</taxon>
        <taxon>Marasmiineae</taxon>
        <taxon>Mycenaceae</taxon>
        <taxon>Mycena</taxon>
    </lineage>
</organism>
<dbReference type="GO" id="GO:0016788">
    <property type="term" value="F:hydrolase activity, acting on ester bonds"/>
    <property type="evidence" value="ECO:0007669"/>
    <property type="project" value="InterPro"/>
</dbReference>
<gene>
    <name evidence="1" type="ORF">DFH08DRAFT_838288</name>
</gene>
<keyword evidence="2" id="KW-1185">Reference proteome</keyword>
<dbReference type="Pfam" id="PF00657">
    <property type="entry name" value="Lipase_GDSL"/>
    <property type="match status" value="1"/>
</dbReference>
<name>A0AAD7ANQ8_9AGAR</name>
<evidence type="ECO:0008006" key="3">
    <source>
        <dbReference type="Google" id="ProtNLM"/>
    </source>
</evidence>
<dbReference type="EMBL" id="JARIHO010000003">
    <property type="protein sequence ID" value="KAJ7364080.1"/>
    <property type="molecule type" value="Genomic_DNA"/>
</dbReference>